<dbReference type="Gene3D" id="2.30.310.10">
    <property type="entry name" value="ibrinogen binding protein from staphylococcus aureus domain"/>
    <property type="match status" value="1"/>
</dbReference>
<protein>
    <recommendedName>
        <fullName evidence="5">Rqc2 homolog RqcH</fullName>
        <shortName evidence="5">RqcH</shortName>
    </recommendedName>
</protein>
<dbReference type="EMBL" id="JACBNQ010000007">
    <property type="protein sequence ID" value="NYB74138.1"/>
    <property type="molecule type" value="Genomic_DNA"/>
</dbReference>
<dbReference type="Gene3D" id="1.10.8.50">
    <property type="match status" value="1"/>
</dbReference>
<comment type="caution">
    <text evidence="7">The sequence shown here is derived from an EMBL/GenBank/DDBJ whole genome shotgun (WGS) entry which is preliminary data.</text>
</comment>
<dbReference type="InterPro" id="IPR008532">
    <property type="entry name" value="NFACT_RNA-bd"/>
</dbReference>
<dbReference type="GO" id="GO:0072344">
    <property type="term" value="P:rescue of stalled ribosome"/>
    <property type="evidence" value="ECO:0007669"/>
    <property type="project" value="UniProtKB-UniRule"/>
</dbReference>
<dbReference type="PANTHER" id="PTHR15239:SF6">
    <property type="entry name" value="RIBOSOME QUALITY CONTROL COMPLEX SUBUNIT NEMF"/>
    <property type="match status" value="1"/>
</dbReference>
<dbReference type="AlphaFoldDB" id="A0A974GW73"/>
<evidence type="ECO:0000313" key="8">
    <source>
        <dbReference type="Proteomes" id="UP000611629"/>
    </source>
</evidence>
<evidence type="ECO:0000256" key="2">
    <source>
        <dbReference type="ARBA" id="ARBA00022730"/>
    </source>
</evidence>
<dbReference type="Pfam" id="PF05670">
    <property type="entry name" value="NFACT-R_1"/>
    <property type="match status" value="1"/>
</dbReference>
<keyword evidence="2 5" id="KW-0699">rRNA-binding</keyword>
<reference evidence="7" key="1">
    <citation type="submission" date="2020-07" db="EMBL/GenBank/DDBJ databases">
        <title>Genomic analysis of a strain of Sedimentibacter Hydroxybenzoicus DSM7310.</title>
        <authorList>
            <person name="Ma S."/>
        </authorList>
    </citation>
    <scope>NUCLEOTIDE SEQUENCE</scope>
    <source>
        <strain evidence="7">DSM 7310</strain>
    </source>
</reference>
<evidence type="ECO:0000256" key="4">
    <source>
        <dbReference type="ARBA" id="ARBA00022917"/>
    </source>
</evidence>
<gene>
    <name evidence="5" type="primary">rqcH</name>
    <name evidence="7" type="ORF">HZF24_08275</name>
</gene>
<keyword evidence="1 5" id="KW-0820">tRNA-binding</keyword>
<dbReference type="GO" id="GO:0019843">
    <property type="term" value="F:rRNA binding"/>
    <property type="evidence" value="ECO:0007669"/>
    <property type="project" value="UniProtKB-UniRule"/>
</dbReference>
<feature type="domain" description="NFACT RNA-binding" evidence="6">
    <location>
        <begin position="469"/>
        <end position="562"/>
    </location>
</feature>
<name>A0A974GW73_SEDHY</name>
<dbReference type="InterPro" id="IPR043682">
    <property type="entry name" value="RqcH_bacterial"/>
</dbReference>
<feature type="coiled-coil region" evidence="5">
    <location>
        <begin position="316"/>
        <end position="343"/>
    </location>
</feature>
<sequence>MEDYVMSLDGIFLNSIKHDLHNKLIGGRVDKIYQPDKNEIIIAIRNGGENHKLLMTAASSSPRLHLTSVTRKNPQEPPMFCMLLRKHLSGAHVTDIKQINFDRILEIAFECKDELDTTVHKSLIIEIMGKHSNIIFINTDTRVIIDSIKRVAENISSVRQIYPGIKYVTPPQQDKINPFEINKDVFFSAIDNSNDGTLIYNFFYKSFIGLSPFISREMCYITNLNESTYIGELTPEQKENMWDAFNQIIKKINNNDFSYNIYLDENNEQYGFYCIDVDYLRSYSKKNYESPGSLFDDYYYELDNKNKIKQRVASLIKSMNTKIERNRKKVEKQRNELLNAEDRDKYKIYGELILANLHQKPENHKLKVLNYYDPEQKEITIPLDPRLNLSQNSQKFFKRYNKLKKAEEELHKLIGESLNEIQYLENILYSIEACETIDDLDEIYNELIAEGIMKRKSKVKKEKEFKPDFITYISSAGHEILVGRNNLQNDALTFKTAKKEDFWFHAKNIPGSHVIIRTNGDELTDDEYIEAAKIAAYYSKGKNSGTVEVDYTKKINVRKPSNAKPGFVIYDTNFSMLVKPEVTGIRQI</sequence>
<dbReference type="PANTHER" id="PTHR15239">
    <property type="entry name" value="NUCLEAR EXPORT MEDIATOR FACTOR NEMF"/>
    <property type="match status" value="1"/>
</dbReference>
<dbReference type="SUPFAM" id="SSF46946">
    <property type="entry name" value="S13-like H2TH domain"/>
    <property type="match status" value="1"/>
</dbReference>
<dbReference type="Proteomes" id="UP000611629">
    <property type="component" value="Unassembled WGS sequence"/>
</dbReference>
<comment type="similarity">
    <text evidence="5">Belongs to the NEMF family.</text>
</comment>
<comment type="subunit">
    <text evidence="5">Associates with stalled 50S ribosomal subunits. Binds to RqcP.</text>
</comment>
<accession>A0A974GW73</accession>
<dbReference type="FunFam" id="2.30.310.10:FF:000004">
    <property type="entry name" value="Fibronectin-binding protein A"/>
    <property type="match status" value="1"/>
</dbReference>
<proteinExistence type="inferred from homology"/>
<evidence type="ECO:0000313" key="7">
    <source>
        <dbReference type="EMBL" id="NYB74138.1"/>
    </source>
</evidence>
<keyword evidence="3 5" id="KW-0694">RNA-binding</keyword>
<dbReference type="InterPro" id="IPR010979">
    <property type="entry name" value="Ribosomal_uS13-like_H2TH"/>
</dbReference>
<comment type="function">
    <text evidence="5">Key component of the ribosome quality control system (RQC), a ribosome-associated complex that mediates the extraction of incompletely synthesized nascent chains from stalled ribosomes and their subsequent degradation. RqcH recruits Ala-charged tRNA, and with RqcP directs the elongation of stalled nascent chains on 50S ribosomal subunits, leading to non-templated C-terminal alanine extensions (Ala tail). The Ala tail promotes nascent chain degradation. May add between 1 and at least 8 Ala residues. Binds to stalled 50S ribosomal subunits.</text>
</comment>
<keyword evidence="4 5" id="KW-0648">Protein biosynthesis</keyword>
<organism evidence="7 8">
    <name type="scientific">Sedimentibacter hydroxybenzoicus DSM 7310</name>
    <dbReference type="NCBI Taxonomy" id="1123245"/>
    <lineage>
        <taxon>Bacteria</taxon>
        <taxon>Bacillati</taxon>
        <taxon>Bacillota</taxon>
        <taxon>Tissierellia</taxon>
        <taxon>Sedimentibacter</taxon>
    </lineage>
</organism>
<dbReference type="GO" id="GO:1990112">
    <property type="term" value="C:RQC complex"/>
    <property type="evidence" value="ECO:0007669"/>
    <property type="project" value="TreeGrafter"/>
</dbReference>
<evidence type="ECO:0000259" key="6">
    <source>
        <dbReference type="Pfam" id="PF05670"/>
    </source>
</evidence>
<dbReference type="GO" id="GO:0000049">
    <property type="term" value="F:tRNA binding"/>
    <property type="evidence" value="ECO:0007669"/>
    <property type="project" value="UniProtKB-UniRule"/>
</dbReference>
<dbReference type="InterPro" id="IPR051608">
    <property type="entry name" value="RQC_Subunit_NEMF"/>
</dbReference>
<evidence type="ECO:0000256" key="3">
    <source>
        <dbReference type="ARBA" id="ARBA00022884"/>
    </source>
</evidence>
<keyword evidence="5" id="KW-0175">Coiled coil</keyword>
<dbReference type="HAMAP" id="MF_00844_B">
    <property type="entry name" value="RqcH_B"/>
    <property type="match status" value="1"/>
</dbReference>
<keyword evidence="8" id="KW-1185">Reference proteome</keyword>
<dbReference type="Pfam" id="PF05833">
    <property type="entry name" value="NFACT_N"/>
    <property type="match status" value="1"/>
</dbReference>
<dbReference type="GO" id="GO:0043023">
    <property type="term" value="F:ribosomal large subunit binding"/>
    <property type="evidence" value="ECO:0007669"/>
    <property type="project" value="UniProtKB-UniRule"/>
</dbReference>
<evidence type="ECO:0000256" key="5">
    <source>
        <dbReference type="HAMAP-Rule" id="MF_00844"/>
    </source>
</evidence>
<evidence type="ECO:0000256" key="1">
    <source>
        <dbReference type="ARBA" id="ARBA00022555"/>
    </source>
</evidence>